<organism evidence="2 3">
    <name type="scientific">Planctopirus hydrillae</name>
    <dbReference type="NCBI Taxonomy" id="1841610"/>
    <lineage>
        <taxon>Bacteria</taxon>
        <taxon>Pseudomonadati</taxon>
        <taxon>Planctomycetota</taxon>
        <taxon>Planctomycetia</taxon>
        <taxon>Planctomycetales</taxon>
        <taxon>Planctomycetaceae</taxon>
        <taxon>Planctopirus</taxon>
    </lineage>
</organism>
<dbReference type="InterPro" id="IPR029058">
    <property type="entry name" value="AB_hydrolase_fold"/>
</dbReference>
<keyword evidence="3" id="KW-1185">Reference proteome</keyword>
<dbReference type="PANTHER" id="PTHR22946">
    <property type="entry name" value="DIENELACTONE HYDROLASE DOMAIN-CONTAINING PROTEIN-RELATED"/>
    <property type="match status" value="1"/>
</dbReference>
<dbReference type="InterPro" id="IPR050261">
    <property type="entry name" value="FrsA_esterase"/>
</dbReference>
<accession>A0A1C3EH79</accession>
<proteinExistence type="predicted"/>
<dbReference type="Gene3D" id="3.40.50.1820">
    <property type="entry name" value="alpha/beta hydrolase"/>
    <property type="match status" value="2"/>
</dbReference>
<dbReference type="EMBL" id="LYDR01000063">
    <property type="protein sequence ID" value="ODA32596.1"/>
    <property type="molecule type" value="Genomic_DNA"/>
</dbReference>
<dbReference type="STRING" id="1841610.A6X21_19750"/>
<dbReference type="PANTHER" id="PTHR22946:SF8">
    <property type="entry name" value="ACETYL XYLAN ESTERASE DOMAIN-CONTAINING PROTEIN"/>
    <property type="match status" value="1"/>
</dbReference>
<dbReference type="RefSeq" id="WP_068847111.1">
    <property type="nucleotide sequence ID" value="NZ_LYDR01000063.1"/>
</dbReference>
<name>A0A1C3EH79_9PLAN</name>
<sequence>MLSRRSMLGVTALGVAGTGVSVIGGLAGGVHGSSGTALANNTPHEPASSLSNTESVIQNLKEQEKLPPIQRFGRMMHTYLDGQIREKMQDRQSKLSQINTREAALSYIQDVSQKIRTAFGSFPERTPLNAQITGTLIRDTYRVDKLLYESQPGFFVTANLYVPTATKGPFPAVVGECGHAVNGKAYPSYQSFAQGLARQGYIVLIFDPVSQGERIQYPADDAAKSRIGIGVLEHLHEGNQQFLINEFLGTTRAWDAIRALDYLQSREDVIPHQIGITGSSGGGTLTMWLCGLDSRWGMAAPSCAVTSFYRNFQNELPTDTEQCPPEALQFGLDHADFVAVMAPKPVVILAQEEDFFDVRGTIQAYEELRKIWRLLGHEENLKLSIAPGGHDYSRVSREAMYAHFHQATGQTKASTEPQIVLEKDADLFVTTQGQVAELKGATVFSMTAQKARLKAQARPRKFGEDWKKHLRACLQLPETFSVPDYRILRSVSGRKYPRPGVTHYALQTEPGIETIVYRLAQQRLESRPPVLKEGCALYVSSLSADSELREEAWLRRRIESNPDQPFFACDLRGVGDSRPDTCGGTQTYLQPYGNDYFYAIHSLMLGRPIPSQRVFDLLSTVAWLKSLGHSSIDLIAFERGTIPALLAACLSEEIASVQFVGLPESYLAMANTEDYQWPLSSMIPDVLSKFDLPDAVELIKSRGIRWIDVS</sequence>
<evidence type="ECO:0000313" key="3">
    <source>
        <dbReference type="Proteomes" id="UP000094828"/>
    </source>
</evidence>
<evidence type="ECO:0000313" key="2">
    <source>
        <dbReference type="EMBL" id="ODA32596.1"/>
    </source>
</evidence>
<comment type="caution">
    <text evidence="2">The sequence shown here is derived from an EMBL/GenBank/DDBJ whole genome shotgun (WGS) entry which is preliminary data.</text>
</comment>
<protein>
    <recommendedName>
        <fullName evidence="1">Acetyl xylan esterase domain-containing protein</fullName>
    </recommendedName>
</protein>
<gene>
    <name evidence="2" type="ORF">A6X21_19750</name>
</gene>
<dbReference type="InterPro" id="IPR008391">
    <property type="entry name" value="AXE1_dom"/>
</dbReference>
<dbReference type="Pfam" id="PF05448">
    <property type="entry name" value="AXE1"/>
    <property type="match status" value="1"/>
</dbReference>
<feature type="domain" description="Acetyl xylan esterase" evidence="1">
    <location>
        <begin position="141"/>
        <end position="303"/>
    </location>
</feature>
<reference evidence="2 3" key="1">
    <citation type="submission" date="2016-05" db="EMBL/GenBank/DDBJ databases">
        <title>Genomic and physiological characterization of Planctopirus sp. isolated from fresh water lake.</title>
        <authorList>
            <person name="Subhash Y."/>
            <person name="Ramana C."/>
        </authorList>
    </citation>
    <scope>NUCLEOTIDE SEQUENCE [LARGE SCALE GENOMIC DNA]</scope>
    <source>
        <strain evidence="2 3">JC280</strain>
    </source>
</reference>
<dbReference type="AlphaFoldDB" id="A0A1C3EH79"/>
<evidence type="ECO:0000259" key="1">
    <source>
        <dbReference type="Pfam" id="PF05448"/>
    </source>
</evidence>
<dbReference type="Proteomes" id="UP000094828">
    <property type="component" value="Unassembled WGS sequence"/>
</dbReference>
<dbReference type="OrthoDB" id="244125at2"/>
<dbReference type="SUPFAM" id="SSF53474">
    <property type="entry name" value="alpha/beta-Hydrolases"/>
    <property type="match status" value="1"/>
</dbReference>